<dbReference type="InterPro" id="IPR001466">
    <property type="entry name" value="Beta-lactam-related"/>
</dbReference>
<accession>A0ABT0BVJ1</accession>
<feature type="domain" description="Beta-lactamase-related" evidence="1">
    <location>
        <begin position="59"/>
        <end position="377"/>
    </location>
</feature>
<evidence type="ECO:0000313" key="2">
    <source>
        <dbReference type="EMBL" id="MCJ2189000.1"/>
    </source>
</evidence>
<dbReference type="InterPro" id="IPR012338">
    <property type="entry name" value="Beta-lactam/transpept-like"/>
</dbReference>
<organism evidence="2 3">
    <name type="scientific">Novosphingobium beihaiensis</name>
    <dbReference type="NCBI Taxonomy" id="2930389"/>
    <lineage>
        <taxon>Bacteria</taxon>
        <taxon>Pseudomonadati</taxon>
        <taxon>Pseudomonadota</taxon>
        <taxon>Alphaproteobacteria</taxon>
        <taxon>Sphingomonadales</taxon>
        <taxon>Sphingomonadaceae</taxon>
        <taxon>Novosphingobium</taxon>
    </lineage>
</organism>
<evidence type="ECO:0000313" key="3">
    <source>
        <dbReference type="Proteomes" id="UP001202281"/>
    </source>
</evidence>
<dbReference type="PANTHER" id="PTHR46825:SF9">
    <property type="entry name" value="BETA-LACTAMASE-RELATED DOMAIN-CONTAINING PROTEIN"/>
    <property type="match status" value="1"/>
</dbReference>
<dbReference type="Gene3D" id="3.40.710.10">
    <property type="entry name" value="DD-peptidase/beta-lactamase superfamily"/>
    <property type="match status" value="1"/>
</dbReference>
<dbReference type="EMBL" id="JALHLG010000057">
    <property type="protein sequence ID" value="MCJ2189000.1"/>
    <property type="molecule type" value="Genomic_DNA"/>
</dbReference>
<dbReference type="RefSeq" id="WP_243924097.1">
    <property type="nucleotide sequence ID" value="NZ_JALHLG010000057.1"/>
</dbReference>
<dbReference type="PANTHER" id="PTHR46825">
    <property type="entry name" value="D-ALANYL-D-ALANINE-CARBOXYPEPTIDASE/ENDOPEPTIDASE AMPH"/>
    <property type="match status" value="1"/>
</dbReference>
<name>A0ABT0BVJ1_9SPHN</name>
<reference evidence="2 3" key="1">
    <citation type="submission" date="2022-04" db="EMBL/GenBank/DDBJ databases">
        <title>Identification of a novel bacterium isolated from mangrove sediments.</title>
        <authorList>
            <person name="Pan X."/>
        </authorList>
    </citation>
    <scope>NUCLEOTIDE SEQUENCE [LARGE SCALE GENOMIC DNA]</scope>
    <source>
        <strain evidence="2 3">B2638</strain>
    </source>
</reference>
<protein>
    <submittedName>
        <fullName evidence="2">Beta-lactamase family protein</fullName>
    </submittedName>
</protein>
<dbReference type="Proteomes" id="UP001202281">
    <property type="component" value="Unassembled WGS sequence"/>
</dbReference>
<sequence>MTPLFPDRSGPFLTARTAFARRVLIGMAVLAGGHAAPGAVAAQDGRVAAIRSVLAGGAAEEAPGCVMGQFAEGRTVRIVSQGEADLAAHRPLDADTLFYGASLSKQFTALAAATLIVQGKLALEDDVRRYLPELPAYSRPVTVAMLMHHTSGIRDSLSLLRMAGLADVGQASKAQALGLLFRQRDTAFEPGSAYSYSNGGYLLLAEIVARVSGRPFADYARDAVFAPAGMPNAYFLDDGTPRKGALAHGYLPEAGGYAVRDTFPRFSGSGGLMLSMADMAAWEADVARNHRVWTPQVAQILLTPGRFNDGTVIDDGKGLSYGGGLHIGRKGGERVIRHGGSAEAFKHAYLRLPDRGLSFALLCNRGDRKASATLAAAMRAAGVRPPGQPVRPQAGLYHSDELNADYALVREGDGLAVTITSPLTDRPRRLHFTARDDGRFHAGPMSLAPSGDPERLVLRRGRSGELVLIRTAERKPR</sequence>
<proteinExistence type="predicted"/>
<dbReference type="Pfam" id="PF00144">
    <property type="entry name" value="Beta-lactamase"/>
    <property type="match status" value="1"/>
</dbReference>
<comment type="caution">
    <text evidence="2">The sequence shown here is derived from an EMBL/GenBank/DDBJ whole genome shotgun (WGS) entry which is preliminary data.</text>
</comment>
<keyword evidence="3" id="KW-1185">Reference proteome</keyword>
<gene>
    <name evidence="2" type="ORF">MTR66_19545</name>
</gene>
<dbReference type="SUPFAM" id="SSF56601">
    <property type="entry name" value="beta-lactamase/transpeptidase-like"/>
    <property type="match status" value="1"/>
</dbReference>
<evidence type="ECO:0000259" key="1">
    <source>
        <dbReference type="Pfam" id="PF00144"/>
    </source>
</evidence>
<dbReference type="InterPro" id="IPR050491">
    <property type="entry name" value="AmpC-like"/>
</dbReference>